<accession>A0A6J7WK58</accession>
<sequence>MDHKVTIMNDDEGDELSILSDADFGLFAKQEATFEDPFNSGWEQIKKSEGLSENFKRRANRLEKSFTGRDDAKSKKLDPLDLTGYSLFQIVQPPYNMLYLAQLYDVSPYHHSAVNAKTANVIGLGYKFEETFRTTTKVEAVMDDPKKLDKIRSKIEQAKVDMREYLESLNSDDSFLETMKKVYTDLESTGNAYLEVGRTTMGKIGYIGHIPCTTMRIRRHRDGFVQVVYNRYTFFRNFGDTETPDQIGTDPQPNEVIHFKKFTPSNTYYGIPDILSAKNAVAGDEFAQRFNLDYFENKAVPRYIITVKGAKLTSESERKLLEFFQTGLKGRNHRTLYIPLPSDGETSRVEFNMEPIEAGVQDSSFHQYSVENRDRILIAHRVPISKIGMPADVSLANAKDADKTFKEQVCRPMQEELEYKLNKIISEFTDAFMLRFEELALTDEETQSRIDSAYLVNKVVLPNEIRTRLGRPPIEGGDVPLDLNSQDAAETKTDAKGTRARDKQRNLNSSDKMGEGRNPQGEGRKQN</sequence>
<protein>
    <submittedName>
        <fullName evidence="5">COG5518 Bacteriophage capsid portal protein</fullName>
    </submittedName>
</protein>
<feature type="region of interest" description="Disordered" evidence="4">
    <location>
        <begin position="468"/>
        <end position="527"/>
    </location>
</feature>
<keyword evidence="2" id="KW-1160">Virus entry into host cell</keyword>
<gene>
    <name evidence="5" type="ORF">UFOVP204_18</name>
</gene>
<keyword evidence="1" id="KW-0118">Viral capsid assembly</keyword>
<keyword evidence="3" id="KW-0231">Viral genome packaging</keyword>
<keyword evidence="2" id="KW-1171">Viral genome ejection through host cell envelope</keyword>
<evidence type="ECO:0000256" key="2">
    <source>
        <dbReference type="ARBA" id="ARBA00023009"/>
    </source>
</evidence>
<keyword evidence="2" id="KW-1162">Viral penetration into host cytoplasm</keyword>
<reference evidence="5" key="1">
    <citation type="submission" date="2020-05" db="EMBL/GenBank/DDBJ databases">
        <authorList>
            <person name="Chiriac C."/>
            <person name="Salcher M."/>
            <person name="Ghai R."/>
            <person name="Kavagutti S V."/>
        </authorList>
    </citation>
    <scope>NUCLEOTIDE SEQUENCE</scope>
</reference>
<evidence type="ECO:0000256" key="3">
    <source>
        <dbReference type="ARBA" id="ARBA00023219"/>
    </source>
</evidence>
<dbReference type="InterPro" id="IPR006944">
    <property type="entry name" value="Phage/GTA_portal"/>
</dbReference>
<proteinExistence type="predicted"/>
<organism evidence="5">
    <name type="scientific">uncultured Caudovirales phage</name>
    <dbReference type="NCBI Taxonomy" id="2100421"/>
    <lineage>
        <taxon>Viruses</taxon>
        <taxon>Duplodnaviria</taxon>
        <taxon>Heunggongvirae</taxon>
        <taxon>Uroviricota</taxon>
        <taxon>Caudoviricetes</taxon>
        <taxon>Peduoviridae</taxon>
        <taxon>Maltschvirus</taxon>
        <taxon>Maltschvirus maltsch</taxon>
    </lineage>
</organism>
<evidence type="ECO:0000256" key="4">
    <source>
        <dbReference type="SAM" id="MobiDB-lite"/>
    </source>
</evidence>
<keyword evidence="1" id="KW-1188">Viral release from host cell</keyword>
<evidence type="ECO:0000313" key="5">
    <source>
        <dbReference type="EMBL" id="CAB5218136.1"/>
    </source>
</evidence>
<evidence type="ECO:0000256" key="1">
    <source>
        <dbReference type="ARBA" id="ARBA00022950"/>
    </source>
</evidence>
<dbReference type="EMBL" id="LR798257">
    <property type="protein sequence ID" value="CAB5218136.1"/>
    <property type="molecule type" value="Genomic_DNA"/>
</dbReference>
<name>A0A6J7WK58_9CAUD</name>
<dbReference type="Pfam" id="PF04860">
    <property type="entry name" value="Phage_portal"/>
    <property type="match status" value="1"/>
</dbReference>
<feature type="compositionally biased region" description="Basic and acidic residues" evidence="4">
    <location>
        <begin position="489"/>
        <end position="505"/>
    </location>
</feature>